<feature type="compositionally biased region" description="Basic residues" evidence="5">
    <location>
        <begin position="36"/>
        <end position="67"/>
    </location>
</feature>
<dbReference type="PANTHER" id="PTHR43591">
    <property type="entry name" value="METHYLTRANSFERASE"/>
    <property type="match status" value="1"/>
</dbReference>
<dbReference type="GO" id="GO:0032259">
    <property type="term" value="P:methylation"/>
    <property type="evidence" value="ECO:0007669"/>
    <property type="project" value="UniProtKB-KW"/>
</dbReference>
<dbReference type="CDD" id="cd02440">
    <property type="entry name" value="AdoMet_MTases"/>
    <property type="match status" value="1"/>
</dbReference>
<dbReference type="SUPFAM" id="SSF53335">
    <property type="entry name" value="S-adenosyl-L-methionine-dependent methyltransferases"/>
    <property type="match status" value="1"/>
</dbReference>
<dbReference type="OrthoDB" id="6329284at2759"/>
<organism evidence="6 7">
    <name type="scientific">Porphyra umbilicalis</name>
    <name type="common">Purple laver</name>
    <name type="synonym">Red alga</name>
    <dbReference type="NCBI Taxonomy" id="2786"/>
    <lineage>
        <taxon>Eukaryota</taxon>
        <taxon>Rhodophyta</taxon>
        <taxon>Bangiophyceae</taxon>
        <taxon>Bangiales</taxon>
        <taxon>Bangiaceae</taxon>
        <taxon>Porphyra</taxon>
    </lineage>
</organism>
<dbReference type="Gene3D" id="3.40.50.150">
    <property type="entry name" value="Vaccinia Virus protein VP39"/>
    <property type="match status" value="1"/>
</dbReference>
<keyword evidence="2 4" id="KW-0808">Transferase</keyword>
<evidence type="ECO:0000256" key="3">
    <source>
        <dbReference type="ARBA" id="ARBA00022691"/>
    </source>
</evidence>
<accession>A0A1X6P1L4</accession>
<dbReference type="InterPro" id="IPR023576">
    <property type="entry name" value="UbiE/COQ5_MeTrFase_CS"/>
</dbReference>
<dbReference type="AlphaFoldDB" id="A0A1X6P1L4"/>
<reference evidence="6 7" key="1">
    <citation type="submission" date="2017-03" db="EMBL/GenBank/DDBJ databases">
        <title>WGS assembly of Porphyra umbilicalis.</title>
        <authorList>
            <person name="Brawley S.H."/>
            <person name="Blouin N.A."/>
            <person name="Ficko-Blean E."/>
            <person name="Wheeler G.L."/>
            <person name="Lohr M."/>
            <person name="Goodson H.V."/>
            <person name="Jenkins J.W."/>
            <person name="Blaby-Haas C.E."/>
            <person name="Helliwell K.E."/>
            <person name="Chan C."/>
            <person name="Marriage T."/>
            <person name="Bhattacharya D."/>
            <person name="Klein A.S."/>
            <person name="Badis Y."/>
            <person name="Brodie J."/>
            <person name="Cao Y."/>
            <person name="Collen J."/>
            <person name="Dittami S.M."/>
            <person name="Gachon C.M."/>
            <person name="Green B.R."/>
            <person name="Karpowicz S."/>
            <person name="Kim J.W."/>
            <person name="Kudahl U."/>
            <person name="Lin S."/>
            <person name="Michel G."/>
            <person name="Mittag M."/>
            <person name="Olson B.J."/>
            <person name="Pangilinan J."/>
            <person name="Peng Y."/>
            <person name="Qiu H."/>
            <person name="Shu S."/>
            <person name="Singer J.T."/>
            <person name="Smith A.G."/>
            <person name="Sprecher B.N."/>
            <person name="Wagner V."/>
            <person name="Wang W."/>
            <person name="Wang Z.-Y."/>
            <person name="Yan J."/>
            <person name="Yarish C."/>
            <person name="Zoeuner-Riek S."/>
            <person name="Zhuang Y."/>
            <person name="Zou Y."/>
            <person name="Lindquist E.A."/>
            <person name="Grimwood J."/>
            <person name="Barry K."/>
            <person name="Rokhsar D.S."/>
            <person name="Schmutz J."/>
            <person name="Stiller J.W."/>
            <person name="Grossman A.R."/>
            <person name="Prochnik S.E."/>
        </authorList>
    </citation>
    <scope>NUCLEOTIDE SEQUENCE [LARGE SCALE GENOMIC DNA]</scope>
    <source>
        <strain evidence="6">4086291</strain>
    </source>
</reference>
<feature type="region of interest" description="Disordered" evidence="5">
    <location>
        <begin position="36"/>
        <end position="133"/>
    </location>
</feature>
<comment type="catalytic activity">
    <reaction evidence="4">
        <text>a 2-methoxy-6-(all-trans-polyprenyl)benzene-1,4-diol + S-adenosyl-L-methionine = a 5-methoxy-2-methyl-3-(all-trans-polyprenyl)benzene-1,4-diol + S-adenosyl-L-homocysteine + H(+)</text>
        <dbReference type="Rhea" id="RHEA:28286"/>
        <dbReference type="Rhea" id="RHEA-COMP:10858"/>
        <dbReference type="Rhea" id="RHEA-COMP:10859"/>
        <dbReference type="ChEBI" id="CHEBI:15378"/>
        <dbReference type="ChEBI" id="CHEBI:57856"/>
        <dbReference type="ChEBI" id="CHEBI:59789"/>
        <dbReference type="ChEBI" id="CHEBI:84166"/>
        <dbReference type="ChEBI" id="CHEBI:84167"/>
        <dbReference type="EC" id="2.1.1.201"/>
    </reaction>
</comment>
<feature type="binding site" evidence="4">
    <location>
        <position position="189"/>
    </location>
    <ligand>
        <name>S-adenosyl-L-methionine</name>
        <dbReference type="ChEBI" id="CHEBI:59789"/>
    </ligand>
</feature>
<comment type="function">
    <text evidence="4">Methyltransferase required for the conversion of 2-polyprenyl-6-methoxy-1,4-benzoquinol (DDMQH2) to 2-polyprenyl-3-methyl-6-methoxy-1,4-benzoquinol (DMQH2).</text>
</comment>
<dbReference type="InterPro" id="IPR004033">
    <property type="entry name" value="UbiE/COQ5_MeTrFase"/>
</dbReference>
<evidence type="ECO:0000256" key="4">
    <source>
        <dbReference type="HAMAP-Rule" id="MF_03191"/>
    </source>
</evidence>
<name>A0A1X6P1L4_PORUM</name>
<keyword evidence="4" id="KW-0496">Mitochondrion</keyword>
<keyword evidence="4" id="KW-0999">Mitochondrion inner membrane</keyword>
<comment type="pathway">
    <text evidence="4">Cofactor biosynthesis; ubiquinone biosynthesis.</text>
</comment>
<dbReference type="Proteomes" id="UP000218209">
    <property type="component" value="Unassembled WGS sequence"/>
</dbReference>
<protein>
    <recommendedName>
        <fullName evidence="4">2-methoxy-6-polyprenyl-1,4-benzoquinol methylase, mitochondrial</fullName>
        <ecNumber evidence="4">2.1.1.201</ecNumber>
    </recommendedName>
    <alternativeName>
        <fullName evidence="4">Ubiquinone biosynthesis methyltransferase COQ5</fullName>
    </alternativeName>
</protein>
<keyword evidence="4" id="KW-0831">Ubiquinone biosynthesis</keyword>
<dbReference type="PROSITE" id="PS01183">
    <property type="entry name" value="UBIE_1"/>
    <property type="match status" value="1"/>
</dbReference>
<dbReference type="GO" id="GO:0008425">
    <property type="term" value="F:2-methoxy-6-polyprenyl-1,4-benzoquinol methyltransferase activity"/>
    <property type="evidence" value="ECO:0007669"/>
    <property type="project" value="UniProtKB-UniRule"/>
</dbReference>
<keyword evidence="7" id="KW-1185">Reference proteome</keyword>
<feature type="compositionally biased region" description="Low complexity" evidence="5">
    <location>
        <begin position="103"/>
        <end position="124"/>
    </location>
</feature>
<evidence type="ECO:0000256" key="2">
    <source>
        <dbReference type="ARBA" id="ARBA00022679"/>
    </source>
</evidence>
<dbReference type="EMBL" id="KV918937">
    <property type="protein sequence ID" value="OSX74655.1"/>
    <property type="molecule type" value="Genomic_DNA"/>
</dbReference>
<dbReference type="UniPathway" id="UPA00232"/>
<proteinExistence type="inferred from homology"/>
<feature type="compositionally biased region" description="Pro residues" evidence="5">
    <location>
        <begin position="82"/>
        <end position="102"/>
    </location>
</feature>
<feature type="binding site" evidence="4">
    <location>
        <position position="224"/>
    </location>
    <ligand>
        <name>S-adenosyl-L-methionine</name>
        <dbReference type="ChEBI" id="CHEBI:59789"/>
    </ligand>
</feature>
<evidence type="ECO:0000256" key="1">
    <source>
        <dbReference type="ARBA" id="ARBA00022603"/>
    </source>
</evidence>
<dbReference type="EC" id="2.1.1.201" evidence="4"/>
<gene>
    <name evidence="6" type="ORF">BU14_0275s0014</name>
</gene>
<dbReference type="GO" id="GO:0031314">
    <property type="term" value="C:extrinsic component of mitochondrial inner membrane"/>
    <property type="evidence" value="ECO:0007669"/>
    <property type="project" value="UniProtKB-UniRule"/>
</dbReference>
<dbReference type="PANTHER" id="PTHR43591:SF24">
    <property type="entry name" value="2-METHOXY-6-POLYPRENYL-1,4-BENZOQUINOL METHYLASE, MITOCHONDRIAL"/>
    <property type="match status" value="1"/>
</dbReference>
<evidence type="ECO:0000313" key="6">
    <source>
        <dbReference type="EMBL" id="OSX74655.1"/>
    </source>
</evidence>
<keyword evidence="4" id="KW-0472">Membrane</keyword>
<feature type="binding site" evidence="4">
    <location>
        <begin position="253"/>
        <end position="254"/>
    </location>
    <ligand>
        <name>S-adenosyl-L-methionine</name>
        <dbReference type="ChEBI" id="CHEBI:59789"/>
    </ligand>
</feature>
<dbReference type="NCBIfam" id="TIGR01934">
    <property type="entry name" value="MenG_MenH_UbiE"/>
    <property type="match status" value="1"/>
</dbReference>
<keyword evidence="1 4" id="KW-0489">Methyltransferase</keyword>
<sequence length="388" mass="40094">MQITAKPRKADTPLLLFVFCVNPLPGACHGIVARRGRRRAVPAGRRRAPARLSPRRPARRHPGHTRRPAPVPARCIHGRAGHPPPSFPGAAAGPPPAHPAAAPPTGGAGASADARGAAATPPTTHFGSEEVPLADKARRVSGVFTSVATHYDTMNDAMSLGVHRWWKDAFVRTLAPVPGMAVVDVAGGTGDIAFRILAALDAAGGGGGGGAGGAAPTPPVRVLDVNPDMLAVGRRRAAAAAVPPSRLTFAVGDAEALPLPPASVDAVTISFGMRNVSRPATALAEAVRVLRPGGRFLMMEFATVRHPALAAAYDAYSGLLPAVGAVVAGDAPAYRYLVESIRRFPGQDAFGRMMRDAGLQRVRVTDLTGGVVAIYSGWKGVARPKPKT</sequence>
<comment type="subunit">
    <text evidence="4">Component of a multi-subunit COQ enzyme complex.</text>
</comment>
<feature type="binding site" evidence="4">
    <location>
        <position position="270"/>
    </location>
    <ligand>
        <name>S-adenosyl-L-methionine</name>
        <dbReference type="ChEBI" id="CHEBI:59789"/>
    </ligand>
</feature>
<keyword evidence="3 4" id="KW-0949">S-adenosyl-L-methionine</keyword>
<dbReference type="PROSITE" id="PS51608">
    <property type="entry name" value="SAM_MT_UBIE"/>
    <property type="match status" value="1"/>
</dbReference>
<evidence type="ECO:0000313" key="7">
    <source>
        <dbReference type="Proteomes" id="UP000218209"/>
    </source>
</evidence>
<evidence type="ECO:0000256" key="5">
    <source>
        <dbReference type="SAM" id="MobiDB-lite"/>
    </source>
</evidence>
<dbReference type="Pfam" id="PF01209">
    <property type="entry name" value="Ubie_methyltran"/>
    <property type="match status" value="1"/>
</dbReference>
<dbReference type="HAMAP" id="MF_01813">
    <property type="entry name" value="MenG_UbiE_methyltr"/>
    <property type="match status" value="1"/>
</dbReference>
<comment type="subcellular location">
    <subcellularLocation>
        <location evidence="4">Mitochondrion inner membrane</location>
        <topology evidence="4">Peripheral membrane protein</topology>
        <orientation evidence="4">Matrix side</orientation>
    </subcellularLocation>
</comment>
<comment type="similarity">
    <text evidence="4">Belongs to the class I-like SAM-binding methyltransferase superfamily. MenG/UbiE family.</text>
</comment>
<dbReference type="InterPro" id="IPR029063">
    <property type="entry name" value="SAM-dependent_MTases_sf"/>
</dbReference>